<feature type="compositionally biased region" description="Basic and acidic residues" evidence="1">
    <location>
        <begin position="44"/>
        <end position="65"/>
    </location>
</feature>
<evidence type="ECO:0000313" key="3">
    <source>
        <dbReference type="Proteomes" id="UP001054837"/>
    </source>
</evidence>
<feature type="region of interest" description="Disordered" evidence="1">
    <location>
        <begin position="22"/>
        <end position="71"/>
    </location>
</feature>
<comment type="caution">
    <text evidence="2">The sequence shown here is derived from an EMBL/GenBank/DDBJ whole genome shotgun (WGS) entry which is preliminary data.</text>
</comment>
<keyword evidence="3" id="KW-1185">Reference proteome</keyword>
<dbReference type="Proteomes" id="UP001054837">
    <property type="component" value="Unassembled WGS sequence"/>
</dbReference>
<reference evidence="2 3" key="1">
    <citation type="submission" date="2021-06" db="EMBL/GenBank/DDBJ databases">
        <title>Caerostris darwini draft genome.</title>
        <authorList>
            <person name="Kono N."/>
            <person name="Arakawa K."/>
        </authorList>
    </citation>
    <scope>NUCLEOTIDE SEQUENCE [LARGE SCALE GENOMIC DNA]</scope>
</reference>
<evidence type="ECO:0000313" key="2">
    <source>
        <dbReference type="EMBL" id="GIX72788.1"/>
    </source>
</evidence>
<proteinExistence type="predicted"/>
<dbReference type="AlphaFoldDB" id="A0AAV4MKD5"/>
<gene>
    <name evidence="2" type="ORF">CDAR_72131</name>
</gene>
<sequence>MFAIEICRKTYQISEYRGEKFGTREVKPNRKRLCTNPKGGMSLAEREEDRRHDSPRPSPKQREIPPPENTFSFATRTKTITRGLIGRNVFMSHTTATMQPAIFHQRHRKGVIPPVVHGDRLGESGLISLGHLLSW</sequence>
<protein>
    <submittedName>
        <fullName evidence="2">Uncharacterized protein</fullName>
    </submittedName>
</protein>
<name>A0AAV4MKD5_9ARAC</name>
<evidence type="ECO:0000256" key="1">
    <source>
        <dbReference type="SAM" id="MobiDB-lite"/>
    </source>
</evidence>
<accession>A0AAV4MKD5</accession>
<dbReference type="EMBL" id="BPLQ01000562">
    <property type="protein sequence ID" value="GIX72788.1"/>
    <property type="molecule type" value="Genomic_DNA"/>
</dbReference>
<organism evidence="2 3">
    <name type="scientific">Caerostris darwini</name>
    <dbReference type="NCBI Taxonomy" id="1538125"/>
    <lineage>
        <taxon>Eukaryota</taxon>
        <taxon>Metazoa</taxon>
        <taxon>Ecdysozoa</taxon>
        <taxon>Arthropoda</taxon>
        <taxon>Chelicerata</taxon>
        <taxon>Arachnida</taxon>
        <taxon>Araneae</taxon>
        <taxon>Araneomorphae</taxon>
        <taxon>Entelegynae</taxon>
        <taxon>Araneoidea</taxon>
        <taxon>Araneidae</taxon>
        <taxon>Caerostris</taxon>
    </lineage>
</organism>